<evidence type="ECO:0000259" key="2">
    <source>
        <dbReference type="Pfam" id="PF05199"/>
    </source>
</evidence>
<accession>A0ABR2V9I1</accession>
<dbReference type="EMBL" id="JARVKF010000090">
    <property type="protein sequence ID" value="KAK9423209.1"/>
    <property type="molecule type" value="Genomic_DNA"/>
</dbReference>
<reference evidence="3 4" key="1">
    <citation type="journal article" date="2024" name="J. Plant Pathol.">
        <title>Sequence and assembly of the genome of Seiridium unicorne, isolate CBS 538.82, causal agent of cypress canker disease.</title>
        <authorList>
            <person name="Scali E."/>
            <person name="Rocca G.D."/>
            <person name="Danti R."/>
            <person name="Garbelotto M."/>
            <person name="Barberini S."/>
            <person name="Baroncelli R."/>
            <person name="Emiliani G."/>
        </authorList>
    </citation>
    <scope>NUCLEOTIDE SEQUENCE [LARGE SCALE GENOMIC DNA]</scope>
    <source>
        <strain evidence="3 4">BM-138-508</strain>
    </source>
</reference>
<keyword evidence="4" id="KW-1185">Reference proteome</keyword>
<dbReference type="InterPro" id="IPR012132">
    <property type="entry name" value="GMC_OxRdtase"/>
</dbReference>
<evidence type="ECO:0000313" key="3">
    <source>
        <dbReference type="EMBL" id="KAK9423209.1"/>
    </source>
</evidence>
<dbReference type="InterPro" id="IPR007867">
    <property type="entry name" value="GMC_OxRtase_C"/>
</dbReference>
<sequence length="132" mass="14333">MISPFIGFPGDPTGIPTGQYFANTVFSVYPYSRGHVHINTTNLNNPIDFQTGFFYRPYRYYEALHSMGTNKIAPRENGGIVDPNLGVYGLEALKVADLSIAPANITANTADTAFAIGEKAADIFIKELGLAK</sequence>
<name>A0ABR2V9I1_9PEZI</name>
<organism evidence="3 4">
    <name type="scientific">Seiridium unicorne</name>
    <dbReference type="NCBI Taxonomy" id="138068"/>
    <lineage>
        <taxon>Eukaryota</taxon>
        <taxon>Fungi</taxon>
        <taxon>Dikarya</taxon>
        <taxon>Ascomycota</taxon>
        <taxon>Pezizomycotina</taxon>
        <taxon>Sordariomycetes</taxon>
        <taxon>Xylariomycetidae</taxon>
        <taxon>Amphisphaeriales</taxon>
        <taxon>Sporocadaceae</taxon>
        <taxon>Seiridium</taxon>
    </lineage>
</organism>
<dbReference type="InterPro" id="IPR036188">
    <property type="entry name" value="FAD/NAD-bd_sf"/>
</dbReference>
<comment type="caution">
    <text evidence="3">The sequence shown here is derived from an EMBL/GenBank/DDBJ whole genome shotgun (WGS) entry which is preliminary data.</text>
</comment>
<evidence type="ECO:0000256" key="1">
    <source>
        <dbReference type="ARBA" id="ARBA00010790"/>
    </source>
</evidence>
<dbReference type="PANTHER" id="PTHR11552">
    <property type="entry name" value="GLUCOSE-METHANOL-CHOLINE GMC OXIDOREDUCTASE"/>
    <property type="match status" value="1"/>
</dbReference>
<comment type="similarity">
    <text evidence="1">Belongs to the GMC oxidoreductase family.</text>
</comment>
<dbReference type="Gene3D" id="3.50.50.60">
    <property type="entry name" value="FAD/NAD(P)-binding domain"/>
    <property type="match status" value="1"/>
</dbReference>
<gene>
    <name evidence="3" type="ORF">SUNI508_04503</name>
</gene>
<dbReference type="Proteomes" id="UP001408356">
    <property type="component" value="Unassembled WGS sequence"/>
</dbReference>
<dbReference type="SUPFAM" id="SSF51905">
    <property type="entry name" value="FAD/NAD(P)-binding domain"/>
    <property type="match status" value="1"/>
</dbReference>
<dbReference type="PANTHER" id="PTHR11552:SF78">
    <property type="entry name" value="GLUCOSE-METHANOL-CHOLINE OXIDOREDUCTASE N-TERMINAL DOMAIN-CONTAINING PROTEIN"/>
    <property type="match status" value="1"/>
</dbReference>
<dbReference type="Pfam" id="PF05199">
    <property type="entry name" value="GMC_oxred_C"/>
    <property type="match status" value="1"/>
</dbReference>
<feature type="domain" description="Glucose-methanol-choline oxidoreductase C-terminal" evidence="2">
    <location>
        <begin position="62"/>
        <end position="117"/>
    </location>
</feature>
<evidence type="ECO:0000313" key="4">
    <source>
        <dbReference type="Proteomes" id="UP001408356"/>
    </source>
</evidence>
<protein>
    <submittedName>
        <fullName evidence="3">Alcohol oxidase</fullName>
    </submittedName>
</protein>
<proteinExistence type="inferred from homology"/>